<organism evidence="1 2">
    <name type="scientific">Rhizobium fredii</name>
    <name type="common">Sinorhizobium fredii</name>
    <dbReference type="NCBI Taxonomy" id="380"/>
    <lineage>
        <taxon>Bacteria</taxon>
        <taxon>Pseudomonadati</taxon>
        <taxon>Pseudomonadota</taxon>
        <taxon>Alphaproteobacteria</taxon>
        <taxon>Hyphomicrobiales</taxon>
        <taxon>Rhizobiaceae</taxon>
        <taxon>Sinorhizobium/Ensifer group</taxon>
        <taxon>Sinorhizobium</taxon>
    </lineage>
</organism>
<evidence type="ECO:0000313" key="2">
    <source>
        <dbReference type="Proteomes" id="UP000466694"/>
    </source>
</evidence>
<gene>
    <name evidence="1" type="ORF">GHK48_13275</name>
</gene>
<protein>
    <submittedName>
        <fullName evidence="1">Uncharacterized protein</fullName>
    </submittedName>
</protein>
<dbReference type="EMBL" id="WISZ01000109">
    <property type="protein sequence ID" value="MQX09221.1"/>
    <property type="molecule type" value="Genomic_DNA"/>
</dbReference>
<dbReference type="Proteomes" id="UP000466694">
    <property type="component" value="Unassembled WGS sequence"/>
</dbReference>
<comment type="caution">
    <text evidence="1">The sequence shown here is derived from an EMBL/GenBank/DDBJ whole genome shotgun (WGS) entry which is preliminary data.</text>
</comment>
<dbReference type="AlphaFoldDB" id="A0A844AA60"/>
<evidence type="ECO:0000313" key="1">
    <source>
        <dbReference type="EMBL" id="MQX09221.1"/>
    </source>
</evidence>
<accession>A0A844AA60</accession>
<name>A0A844AA60_RHIFR</name>
<proteinExistence type="predicted"/>
<dbReference type="RefSeq" id="WP_141322006.1">
    <property type="nucleotide sequence ID" value="NZ_BJNI01000006.1"/>
</dbReference>
<reference evidence="1 2" key="1">
    <citation type="journal article" date="2013" name="Genome Biol.">
        <title>Comparative genomics of the core and accessory genomes of 48 Sinorhizobium strains comprising five genospecies.</title>
        <authorList>
            <person name="Sugawara M."/>
            <person name="Epstein B."/>
            <person name="Badgley B.D."/>
            <person name="Unno T."/>
            <person name="Xu L."/>
            <person name="Reese J."/>
            <person name="Gyaneshwar P."/>
            <person name="Denny R."/>
            <person name="Mudge J."/>
            <person name="Bharti A.K."/>
            <person name="Farmer A.D."/>
            <person name="May G.D."/>
            <person name="Woodward J.E."/>
            <person name="Medigue C."/>
            <person name="Vallenet D."/>
            <person name="Lajus A."/>
            <person name="Rouy Z."/>
            <person name="Martinez-Vaz B."/>
            <person name="Tiffin P."/>
            <person name="Young N.D."/>
            <person name="Sadowsky M.J."/>
        </authorList>
    </citation>
    <scope>NUCLEOTIDE SEQUENCE [LARGE SCALE GENOMIC DNA]</scope>
    <source>
        <strain evidence="1 2">USDA205</strain>
    </source>
</reference>
<sequence length="76" mass="8098">MAHPTGMQQAFRINGLPLLTCPNRLIVSQWVFGKSPNLEGTRQKEKAAATGIAHGFGISTQNIHSVSSPSLQEVAA</sequence>